<evidence type="ECO:0000313" key="3">
    <source>
        <dbReference type="Proteomes" id="UP001456524"/>
    </source>
</evidence>
<name>A0ABR1XSY9_9PEZI</name>
<evidence type="ECO:0000313" key="2">
    <source>
        <dbReference type="EMBL" id="KAK8166412.1"/>
    </source>
</evidence>
<organism evidence="2 3">
    <name type="scientific">Phyllosticta citrichinensis</name>
    <dbReference type="NCBI Taxonomy" id="1130410"/>
    <lineage>
        <taxon>Eukaryota</taxon>
        <taxon>Fungi</taxon>
        <taxon>Dikarya</taxon>
        <taxon>Ascomycota</taxon>
        <taxon>Pezizomycotina</taxon>
        <taxon>Dothideomycetes</taxon>
        <taxon>Dothideomycetes incertae sedis</taxon>
        <taxon>Botryosphaeriales</taxon>
        <taxon>Phyllostictaceae</taxon>
        <taxon>Phyllosticta</taxon>
    </lineage>
</organism>
<keyword evidence="3" id="KW-1185">Reference proteome</keyword>
<dbReference type="EMBL" id="JBBWUH010000005">
    <property type="protein sequence ID" value="KAK8166412.1"/>
    <property type="molecule type" value="Genomic_DNA"/>
</dbReference>
<sequence>MASAFVAPSALPGGGGDPPRQPNNNNNNNNNNTGHRVEKSGQKPSYKRCGYDVHGHWKDCTRKCRRRNTYEHVGMPCSVRIQRTPQKNPGAVNEQAVKLSTDLYQETRGLRE</sequence>
<reference evidence="2 3" key="1">
    <citation type="journal article" date="2022" name="G3 (Bethesda)">
        <title>Enemy or ally: a genomic approach to elucidate the lifestyle of Phyllosticta citrichinaensis.</title>
        <authorList>
            <person name="Buijs V.A."/>
            <person name="Groenewald J.Z."/>
            <person name="Haridas S."/>
            <person name="LaButti K.M."/>
            <person name="Lipzen A."/>
            <person name="Martin F.M."/>
            <person name="Barry K."/>
            <person name="Grigoriev I.V."/>
            <person name="Crous P.W."/>
            <person name="Seidl M.F."/>
        </authorList>
    </citation>
    <scope>NUCLEOTIDE SEQUENCE [LARGE SCALE GENOMIC DNA]</scope>
    <source>
        <strain evidence="2 3">CBS 129764</strain>
    </source>
</reference>
<proteinExistence type="predicted"/>
<feature type="region of interest" description="Disordered" evidence="1">
    <location>
        <begin position="1"/>
        <end position="48"/>
    </location>
</feature>
<feature type="compositionally biased region" description="Low complexity" evidence="1">
    <location>
        <begin position="23"/>
        <end position="32"/>
    </location>
</feature>
<dbReference type="Proteomes" id="UP001456524">
    <property type="component" value="Unassembled WGS sequence"/>
</dbReference>
<comment type="caution">
    <text evidence="2">The sequence shown here is derived from an EMBL/GenBank/DDBJ whole genome shotgun (WGS) entry which is preliminary data.</text>
</comment>
<protein>
    <submittedName>
        <fullName evidence="2">Uncharacterized protein</fullName>
    </submittedName>
</protein>
<gene>
    <name evidence="2" type="ORF">IWX90DRAFT_414818</name>
</gene>
<evidence type="ECO:0000256" key="1">
    <source>
        <dbReference type="SAM" id="MobiDB-lite"/>
    </source>
</evidence>
<accession>A0ABR1XSY9</accession>